<feature type="transmembrane region" description="Helical" evidence="6">
    <location>
        <begin position="87"/>
        <end position="109"/>
    </location>
</feature>
<dbReference type="PANTHER" id="PTHR30250:SF26">
    <property type="entry name" value="PSMA PROTEIN"/>
    <property type="match status" value="1"/>
</dbReference>
<dbReference type="PANTHER" id="PTHR30250">
    <property type="entry name" value="PST FAMILY PREDICTED COLANIC ACID TRANSPORTER"/>
    <property type="match status" value="1"/>
</dbReference>
<keyword evidence="3 6" id="KW-0812">Transmembrane</keyword>
<feature type="transmembrane region" description="Helical" evidence="6">
    <location>
        <begin position="161"/>
        <end position="180"/>
    </location>
</feature>
<protein>
    <recommendedName>
        <fullName evidence="9">Oligosaccharide flippase family protein</fullName>
    </recommendedName>
</protein>
<feature type="transmembrane region" description="Helical" evidence="6">
    <location>
        <begin position="129"/>
        <end position="149"/>
    </location>
</feature>
<dbReference type="RefSeq" id="WP_122119007.1">
    <property type="nucleotide sequence ID" value="NZ_JAQCWB010000031.1"/>
</dbReference>
<keyword evidence="2" id="KW-1003">Cell membrane</keyword>
<keyword evidence="5 6" id="KW-0472">Membrane</keyword>
<proteinExistence type="predicted"/>
<dbReference type="InterPro" id="IPR050833">
    <property type="entry name" value="Poly_Biosynth_Transport"/>
</dbReference>
<feature type="transmembrane region" description="Helical" evidence="6">
    <location>
        <begin position="192"/>
        <end position="213"/>
    </location>
</feature>
<feature type="transmembrane region" description="Helical" evidence="6">
    <location>
        <begin position="317"/>
        <end position="341"/>
    </location>
</feature>
<gene>
    <name evidence="7" type="ORF">DWY26_20285</name>
</gene>
<evidence type="ECO:0000313" key="7">
    <source>
        <dbReference type="EMBL" id="RGR66565.1"/>
    </source>
</evidence>
<dbReference type="EMBL" id="QRUO01000028">
    <property type="protein sequence ID" value="RGR66565.1"/>
    <property type="molecule type" value="Genomic_DNA"/>
</dbReference>
<evidence type="ECO:0000256" key="6">
    <source>
        <dbReference type="SAM" id="Phobius"/>
    </source>
</evidence>
<evidence type="ECO:0000256" key="2">
    <source>
        <dbReference type="ARBA" id="ARBA00022475"/>
    </source>
</evidence>
<feature type="transmembrane region" description="Helical" evidence="6">
    <location>
        <begin position="275"/>
        <end position="296"/>
    </location>
</feature>
<name>A0A412FEG6_9BACE</name>
<feature type="transmembrane region" description="Helical" evidence="6">
    <location>
        <begin position="12"/>
        <end position="32"/>
    </location>
</feature>
<feature type="transmembrane region" description="Helical" evidence="6">
    <location>
        <begin position="44"/>
        <end position="66"/>
    </location>
</feature>
<evidence type="ECO:0000256" key="4">
    <source>
        <dbReference type="ARBA" id="ARBA00022989"/>
    </source>
</evidence>
<feature type="transmembrane region" description="Helical" evidence="6">
    <location>
        <begin position="347"/>
        <end position="371"/>
    </location>
</feature>
<evidence type="ECO:0000256" key="3">
    <source>
        <dbReference type="ARBA" id="ARBA00022692"/>
    </source>
</evidence>
<dbReference type="InterPro" id="IPR002797">
    <property type="entry name" value="Polysacc_synth"/>
</dbReference>
<reference evidence="7 8" key="1">
    <citation type="submission" date="2018-08" db="EMBL/GenBank/DDBJ databases">
        <title>A genome reference for cultivated species of the human gut microbiota.</title>
        <authorList>
            <person name="Zou Y."/>
            <person name="Xue W."/>
            <person name="Luo G."/>
        </authorList>
    </citation>
    <scope>NUCLEOTIDE SEQUENCE [LARGE SCALE GENOMIC DNA]</scope>
    <source>
        <strain evidence="7 8">AF24-29LB</strain>
    </source>
</reference>
<dbReference type="AlphaFoldDB" id="A0A412FEG6"/>
<dbReference type="GO" id="GO:0005886">
    <property type="term" value="C:plasma membrane"/>
    <property type="evidence" value="ECO:0007669"/>
    <property type="project" value="UniProtKB-SubCell"/>
</dbReference>
<evidence type="ECO:0008006" key="9">
    <source>
        <dbReference type="Google" id="ProtNLM"/>
    </source>
</evidence>
<dbReference type="Pfam" id="PF01943">
    <property type="entry name" value="Polysacc_synt"/>
    <property type="match status" value="1"/>
</dbReference>
<feature type="transmembrane region" description="Helical" evidence="6">
    <location>
        <begin position="403"/>
        <end position="422"/>
    </location>
</feature>
<evidence type="ECO:0000256" key="1">
    <source>
        <dbReference type="ARBA" id="ARBA00004651"/>
    </source>
</evidence>
<accession>A0A412FEG6</accession>
<feature type="transmembrane region" description="Helical" evidence="6">
    <location>
        <begin position="378"/>
        <end position="397"/>
    </location>
</feature>
<evidence type="ECO:0000313" key="8">
    <source>
        <dbReference type="Proteomes" id="UP000284205"/>
    </source>
</evidence>
<dbReference type="Proteomes" id="UP000284205">
    <property type="component" value="Unassembled WGS sequence"/>
</dbReference>
<evidence type="ECO:0000256" key="5">
    <source>
        <dbReference type="ARBA" id="ARBA00023136"/>
    </source>
</evidence>
<sequence>MNGSSRSIAIKKNIIASLFLKGVSILVSLQVVPLTINYINPTRYGIWLTLSSIIAWLSYFDLGFAHGFRNRFAEAVAKGDMQLAREYVSTTYVVLSLLFSGIFLIAIVINNFVDWSVILNVDAVYSSELNVVFGILVFFFCLNIVASIFTTMLTANQKPALASLIQTLGQVFGFVCIYILTKNVPGNLEVLAFAFSGVPCFLLIIISIGMFLSGKYRHLSPSFRFVHFSLTKKIVGLGGQFFIIMISMLFVFQLINIVISRIAGPIAVTQYNIAYKYFNVLVMAVNIVFTPFWSAFTDAYVKQDYTWMRNARSKLEIMGLLCIPVAVLMVLLSNFLYTYWIGSKVDIPISLSIALAIFAIAQTFGGTYVTLLNGTGKVRIQMLAYLFSSFVALPAMYVSYYWFGLGGIVLFPSIVCFLQAILGRTQLKRIINNTACGIWNK</sequence>
<keyword evidence="4 6" id="KW-1133">Transmembrane helix</keyword>
<comment type="caution">
    <text evidence="7">The sequence shown here is derived from an EMBL/GenBank/DDBJ whole genome shotgun (WGS) entry which is preliminary data.</text>
</comment>
<feature type="transmembrane region" description="Helical" evidence="6">
    <location>
        <begin position="234"/>
        <end position="255"/>
    </location>
</feature>
<organism evidence="7 8">
    <name type="scientific">Bacteroides caccae</name>
    <dbReference type="NCBI Taxonomy" id="47678"/>
    <lineage>
        <taxon>Bacteria</taxon>
        <taxon>Pseudomonadati</taxon>
        <taxon>Bacteroidota</taxon>
        <taxon>Bacteroidia</taxon>
        <taxon>Bacteroidales</taxon>
        <taxon>Bacteroidaceae</taxon>
        <taxon>Bacteroides</taxon>
    </lineage>
</organism>
<comment type="subcellular location">
    <subcellularLocation>
        <location evidence="1">Cell membrane</location>
        <topology evidence="1">Multi-pass membrane protein</topology>
    </subcellularLocation>
</comment>